<proteinExistence type="predicted"/>
<feature type="region of interest" description="Disordered" evidence="1">
    <location>
        <begin position="32"/>
        <end position="54"/>
    </location>
</feature>
<comment type="caution">
    <text evidence="2">The sequence shown here is derived from an EMBL/GenBank/DDBJ whole genome shotgun (WGS) entry which is preliminary data.</text>
</comment>
<protein>
    <submittedName>
        <fullName evidence="2">Uncharacterized protein</fullName>
    </submittedName>
</protein>
<organism evidence="2 3">
    <name type="scientific">Polarella glacialis</name>
    <name type="common">Dinoflagellate</name>
    <dbReference type="NCBI Taxonomy" id="89957"/>
    <lineage>
        <taxon>Eukaryota</taxon>
        <taxon>Sar</taxon>
        <taxon>Alveolata</taxon>
        <taxon>Dinophyceae</taxon>
        <taxon>Suessiales</taxon>
        <taxon>Suessiaceae</taxon>
        <taxon>Polarella</taxon>
    </lineage>
</organism>
<accession>A0A813EG89</accession>
<feature type="region of interest" description="Disordered" evidence="1">
    <location>
        <begin position="701"/>
        <end position="722"/>
    </location>
</feature>
<gene>
    <name evidence="2" type="ORF">PGLA1383_LOCUS18025</name>
</gene>
<reference evidence="2" key="1">
    <citation type="submission" date="2021-02" db="EMBL/GenBank/DDBJ databases">
        <authorList>
            <person name="Dougan E. K."/>
            <person name="Rhodes N."/>
            <person name="Thang M."/>
            <person name="Chan C."/>
        </authorList>
    </citation>
    <scope>NUCLEOTIDE SEQUENCE</scope>
</reference>
<feature type="non-terminal residue" evidence="2">
    <location>
        <position position="836"/>
    </location>
</feature>
<dbReference type="EMBL" id="CAJNNV010011385">
    <property type="protein sequence ID" value="CAE8599677.1"/>
    <property type="molecule type" value="Genomic_DNA"/>
</dbReference>
<dbReference type="Proteomes" id="UP000654075">
    <property type="component" value="Unassembled WGS sequence"/>
</dbReference>
<dbReference type="AlphaFoldDB" id="A0A813EG89"/>
<feature type="compositionally biased region" description="Basic and acidic residues" evidence="1">
    <location>
        <begin position="713"/>
        <end position="722"/>
    </location>
</feature>
<keyword evidence="3" id="KW-1185">Reference proteome</keyword>
<name>A0A813EG89_POLGL</name>
<evidence type="ECO:0000256" key="1">
    <source>
        <dbReference type="SAM" id="MobiDB-lite"/>
    </source>
</evidence>
<sequence length="836" mass="94416">ELDLQLVVYKGMNTGLWEEYRTWMMWGFAQGSHTPSKRKEPGSDPLAPAGSRRDQLKSAATTAMALVPVEILEAESGQTLSTTGLQDKERRRKALAVANLLTMIERAGAGSLLRTSMEQKYQDLAPAMMEAALSRGAPGVIEGHVLRWKAFERWALIKNRKIYPPETFMVALYMRARKEESCGPSVPDAIKNTVRWMCKKLEMKEPDLNAEEILGIRDQVREEAGKALKEAPAAPEQVIVSMEVMVCSNGNNEMRAFAWYMLCMIYAHCVSMTQTTWTRTRNVWLEVGYQAFKKEHMNENQRDYWMPNHKMIRTSKDTPELRQQIKELTWHSMKVTMLQAMAAAETDPLAIVLQGHWKDPKGAMVLKYARNRLAIPVRTIKVLTERAARAWRPNQEPEDGPIVEYDSDNETNQFYIAITDVTKLRLAKYHAESLRVKGKTACLKFDLRLIEHVGPECPDAQTVAHPGAEGSGGAGVEVLLPSSDSLVGGIEELWGKAPPQVPKELLAIINKFLKTKVDNYANLAQAAKGTQHFHVYAMLGMMLQKKKTVCAGNFTMEGELVTCKYQPVELCGPPYNDPCYLSVLNGKCGGEDWCDGDWITDAESCESQGKMCKWDDQDWFQALPGEPRSDAFWFGTPTDKCTQKENVLDEVCKWETTNETCLKKTECKWGPVAVGGALETIRMHLLNEVTPIIVPLPATTTAAPNVGDGDGDDDRRLSGSGSDSKEWKLYANDYNEKYINGVMGIGSCSPQAGFTQRFFWCRWINHWQGCYYTQGCEWKSSADFETYCTGERPWCMYLNDETTCKGEELCKWEHCKDETCRKLWPYRHKYESVGLA</sequence>
<evidence type="ECO:0000313" key="2">
    <source>
        <dbReference type="EMBL" id="CAE8599677.1"/>
    </source>
</evidence>
<evidence type="ECO:0000313" key="3">
    <source>
        <dbReference type="Proteomes" id="UP000654075"/>
    </source>
</evidence>